<organism evidence="1 2">
    <name type="scientific">Derxia gummosa DSM 723</name>
    <dbReference type="NCBI Taxonomy" id="1121388"/>
    <lineage>
        <taxon>Bacteria</taxon>
        <taxon>Pseudomonadati</taxon>
        <taxon>Pseudomonadota</taxon>
        <taxon>Betaproteobacteria</taxon>
        <taxon>Burkholderiales</taxon>
        <taxon>Alcaligenaceae</taxon>
        <taxon>Derxia</taxon>
    </lineage>
</organism>
<evidence type="ECO:0000313" key="1">
    <source>
        <dbReference type="Proteomes" id="UP000675920"/>
    </source>
</evidence>
<dbReference type="Proteomes" id="UP000675920">
    <property type="component" value="Unplaced"/>
</dbReference>
<dbReference type="AlphaFoldDB" id="A0A8B6X935"/>
<dbReference type="OrthoDB" id="5625573at2"/>
<reference evidence="2" key="1">
    <citation type="submission" date="2025-08" db="UniProtKB">
        <authorList>
            <consortium name="RefSeq"/>
        </authorList>
    </citation>
    <scope>IDENTIFICATION</scope>
</reference>
<accession>A0A8B6X935</accession>
<protein>
    <submittedName>
        <fullName evidence="2">Uncharacterized protein</fullName>
    </submittedName>
</protein>
<evidence type="ECO:0000313" key="2">
    <source>
        <dbReference type="RefSeq" id="WP_051378353.1"/>
    </source>
</evidence>
<sequence>MAAWENWFKACEIGWSAPLVVSMRLAGIAAAGANPDARDRAENFRMGHEKLLAFNESWMGIGMRLQRMQIDFALNCWRAALESWSRPDWTVLPATSLRMPDFSPVMRAALDPVHRRVTGNVRRLTARKP</sequence>
<keyword evidence="1" id="KW-1185">Reference proteome</keyword>
<proteinExistence type="predicted"/>
<dbReference type="RefSeq" id="WP_051378353.1">
    <property type="nucleotide sequence ID" value="NZ_AXWS01000008.1"/>
</dbReference>
<name>A0A8B6X935_9BURK</name>